<feature type="compositionally biased region" description="Basic and acidic residues" evidence="2">
    <location>
        <begin position="124"/>
        <end position="135"/>
    </location>
</feature>
<evidence type="ECO:0000313" key="5">
    <source>
        <dbReference type="Proteomes" id="UP001063166"/>
    </source>
</evidence>
<keyword evidence="1" id="KW-0863">Zinc-finger</keyword>
<dbReference type="SMART" id="SM00355">
    <property type="entry name" value="ZnF_C2H2"/>
    <property type="match status" value="2"/>
</dbReference>
<dbReference type="PROSITE" id="PS50157">
    <property type="entry name" value="ZINC_FINGER_C2H2_2"/>
    <property type="match status" value="1"/>
</dbReference>
<protein>
    <recommendedName>
        <fullName evidence="3">C2H2-type domain-containing protein</fullName>
    </recommendedName>
</protein>
<organism evidence="4 5">
    <name type="scientific">Lyophyllum shimeji</name>
    <name type="common">Hon-shimeji</name>
    <name type="synonym">Tricholoma shimeji</name>
    <dbReference type="NCBI Taxonomy" id="47721"/>
    <lineage>
        <taxon>Eukaryota</taxon>
        <taxon>Fungi</taxon>
        <taxon>Dikarya</taxon>
        <taxon>Basidiomycota</taxon>
        <taxon>Agaricomycotina</taxon>
        <taxon>Agaricomycetes</taxon>
        <taxon>Agaricomycetidae</taxon>
        <taxon>Agaricales</taxon>
        <taxon>Tricholomatineae</taxon>
        <taxon>Lyophyllaceae</taxon>
        <taxon>Lyophyllum</taxon>
    </lineage>
</organism>
<accession>A0A9P3PSI2</accession>
<evidence type="ECO:0000313" key="4">
    <source>
        <dbReference type="EMBL" id="GLB41248.1"/>
    </source>
</evidence>
<dbReference type="Gene3D" id="3.30.160.60">
    <property type="entry name" value="Classic Zinc Finger"/>
    <property type="match status" value="1"/>
</dbReference>
<dbReference type="InterPro" id="IPR013087">
    <property type="entry name" value="Znf_C2H2_type"/>
</dbReference>
<dbReference type="Proteomes" id="UP001063166">
    <property type="component" value="Unassembled WGS sequence"/>
</dbReference>
<keyword evidence="1" id="KW-0862">Zinc</keyword>
<evidence type="ECO:0000256" key="2">
    <source>
        <dbReference type="SAM" id="MobiDB-lite"/>
    </source>
</evidence>
<proteinExistence type="predicted"/>
<feature type="region of interest" description="Disordered" evidence="2">
    <location>
        <begin position="89"/>
        <end position="192"/>
    </location>
</feature>
<gene>
    <name evidence="4" type="ORF">LshimejAT787_0904630</name>
</gene>
<sequence>MQNTLSLVPWVDPQKPVDAPDEPPVPPPEPSKHICDEDNCRKQFDNAYSLEMHKKVHRQKAKVKPRLVCPYHECNFTASRDEQIFKHIHRAHPGKNTQQRSDKSRNRRSTAAPAPHVRGRIGRRKDSAGGRDRASKANVDLDVTGASPNVKALQPQPPNTPHRVATANRAALPSTPRKLLPPASRKPYPSPIRAWPGFKLFAEVDDVASDRDSLFGSSPTK</sequence>
<name>A0A9P3PSI2_LYOSH</name>
<comment type="caution">
    <text evidence="4">The sequence shown here is derived from an EMBL/GenBank/DDBJ whole genome shotgun (WGS) entry which is preliminary data.</text>
</comment>
<dbReference type="AlphaFoldDB" id="A0A9P3PSI2"/>
<evidence type="ECO:0000259" key="3">
    <source>
        <dbReference type="PROSITE" id="PS50157"/>
    </source>
</evidence>
<feature type="domain" description="C2H2-type" evidence="3">
    <location>
        <begin position="33"/>
        <end position="62"/>
    </location>
</feature>
<keyword evidence="1" id="KW-0479">Metal-binding</keyword>
<dbReference type="EMBL" id="BRPK01000009">
    <property type="protein sequence ID" value="GLB41248.1"/>
    <property type="molecule type" value="Genomic_DNA"/>
</dbReference>
<evidence type="ECO:0000256" key="1">
    <source>
        <dbReference type="PROSITE-ProRule" id="PRU00042"/>
    </source>
</evidence>
<reference evidence="4" key="1">
    <citation type="submission" date="2022-07" db="EMBL/GenBank/DDBJ databases">
        <title>The genome of Lyophyllum shimeji provides insight into the initial evolution of ectomycorrhizal fungal genome.</title>
        <authorList>
            <person name="Kobayashi Y."/>
            <person name="Shibata T."/>
            <person name="Hirakawa H."/>
            <person name="Shigenobu S."/>
            <person name="Nishiyama T."/>
            <person name="Yamada A."/>
            <person name="Hasebe M."/>
            <person name="Kawaguchi M."/>
        </authorList>
    </citation>
    <scope>NUCLEOTIDE SEQUENCE</scope>
    <source>
        <strain evidence="4">AT787</strain>
    </source>
</reference>
<keyword evidence="5" id="KW-1185">Reference proteome</keyword>
<feature type="region of interest" description="Disordered" evidence="2">
    <location>
        <begin position="1"/>
        <end position="38"/>
    </location>
</feature>
<dbReference type="GO" id="GO:0008270">
    <property type="term" value="F:zinc ion binding"/>
    <property type="evidence" value="ECO:0007669"/>
    <property type="project" value="UniProtKB-KW"/>
</dbReference>
<dbReference type="PROSITE" id="PS00028">
    <property type="entry name" value="ZINC_FINGER_C2H2_1"/>
    <property type="match status" value="1"/>
</dbReference>